<accession>A0A2V3IS02</accession>
<dbReference type="Gene3D" id="3.30.420.10">
    <property type="entry name" value="Ribonuclease H-like superfamily/Ribonuclease H"/>
    <property type="match status" value="1"/>
</dbReference>
<dbReference type="OrthoDB" id="8058166at2759"/>
<reference evidence="3 4" key="1">
    <citation type="journal article" date="2018" name="Mol. Biol. Evol.">
        <title>Analysis of the draft genome of the red seaweed Gracilariopsis chorda provides insights into genome size evolution in Rhodophyta.</title>
        <authorList>
            <person name="Lee J."/>
            <person name="Yang E.C."/>
            <person name="Graf L."/>
            <person name="Yang J.H."/>
            <person name="Qiu H."/>
            <person name="Zel Zion U."/>
            <person name="Chan C.X."/>
            <person name="Stephens T.G."/>
            <person name="Weber A.P.M."/>
            <person name="Boo G.H."/>
            <person name="Boo S.M."/>
            <person name="Kim K.M."/>
            <person name="Shin Y."/>
            <person name="Jung M."/>
            <person name="Lee S.J."/>
            <person name="Yim H.S."/>
            <person name="Lee J.H."/>
            <person name="Bhattacharya D."/>
            <person name="Yoon H.S."/>
        </authorList>
    </citation>
    <scope>NUCLEOTIDE SEQUENCE [LARGE SCALE GENOMIC DNA]</scope>
    <source>
        <strain evidence="3 4">SKKU-2015</strain>
        <tissue evidence="3">Whole body</tissue>
    </source>
</reference>
<dbReference type="GO" id="GO:0003677">
    <property type="term" value="F:DNA binding"/>
    <property type="evidence" value="ECO:0007669"/>
    <property type="project" value="TreeGrafter"/>
</dbReference>
<evidence type="ECO:0000259" key="2">
    <source>
        <dbReference type="Pfam" id="PF03184"/>
    </source>
</evidence>
<proteinExistence type="predicted"/>
<dbReference type="PANTHER" id="PTHR19303">
    <property type="entry name" value="TRANSPOSON"/>
    <property type="match status" value="1"/>
</dbReference>
<gene>
    <name evidence="3" type="ORF">BWQ96_05372</name>
</gene>
<dbReference type="InterPro" id="IPR050863">
    <property type="entry name" value="CenT-Element_Derived"/>
</dbReference>
<comment type="caution">
    <text evidence="3">The sequence shown here is derived from an EMBL/GenBank/DDBJ whole genome shotgun (WGS) entry which is preliminary data.</text>
</comment>
<dbReference type="InterPro" id="IPR036397">
    <property type="entry name" value="RNaseH_sf"/>
</dbReference>
<feature type="domain" description="DDE-1" evidence="2">
    <location>
        <begin position="269"/>
        <end position="395"/>
    </location>
</feature>
<dbReference type="EMBL" id="NBIV01000079">
    <property type="protein sequence ID" value="PXF44882.1"/>
    <property type="molecule type" value="Genomic_DNA"/>
</dbReference>
<evidence type="ECO:0000313" key="4">
    <source>
        <dbReference type="Proteomes" id="UP000247409"/>
    </source>
</evidence>
<evidence type="ECO:0000256" key="1">
    <source>
        <dbReference type="SAM" id="MobiDB-lite"/>
    </source>
</evidence>
<evidence type="ECO:0000313" key="3">
    <source>
        <dbReference type="EMBL" id="PXF44882.1"/>
    </source>
</evidence>
<organism evidence="3 4">
    <name type="scientific">Gracilariopsis chorda</name>
    <dbReference type="NCBI Taxonomy" id="448386"/>
    <lineage>
        <taxon>Eukaryota</taxon>
        <taxon>Rhodophyta</taxon>
        <taxon>Florideophyceae</taxon>
        <taxon>Rhodymeniophycidae</taxon>
        <taxon>Gracilariales</taxon>
        <taxon>Gracilariaceae</taxon>
        <taxon>Gracilariopsis</taxon>
    </lineage>
</organism>
<protein>
    <submittedName>
        <fullName evidence="3">Tigger transposable element-derived protein 4</fullName>
    </submittedName>
</protein>
<feature type="region of interest" description="Disordered" evidence="1">
    <location>
        <begin position="495"/>
        <end position="515"/>
    </location>
</feature>
<keyword evidence="4" id="KW-1185">Reference proteome</keyword>
<dbReference type="GO" id="GO:0005634">
    <property type="term" value="C:nucleus"/>
    <property type="evidence" value="ECO:0007669"/>
    <property type="project" value="TreeGrafter"/>
</dbReference>
<dbReference type="PANTHER" id="PTHR19303:SF57">
    <property type="entry name" value="HTH CENPB-TYPE DOMAIN-CONTAINING PROTEIN"/>
    <property type="match status" value="1"/>
</dbReference>
<name>A0A2V3IS02_9FLOR</name>
<dbReference type="InterPro" id="IPR004875">
    <property type="entry name" value="DDE_SF_endonuclease_dom"/>
</dbReference>
<dbReference type="AlphaFoldDB" id="A0A2V3IS02"/>
<dbReference type="Proteomes" id="UP000247409">
    <property type="component" value="Unassembled WGS sequence"/>
</dbReference>
<dbReference type="Pfam" id="PF03184">
    <property type="entry name" value="DDE_1"/>
    <property type="match status" value="1"/>
</dbReference>
<sequence>MVSKRVLAQNSNWGYTQKLQNAIDFHRQGHTSLGKGADRFQVAKSHLHRSLCHKVIKQTRGRPPSLTPSEEQTICEAVLHFSNRGTPLSRECFKDMVQCYVRGLPQSRRLQIPFKNYRPGEYFVRSFLRGHQEISLKWRSNLEKLRAIAMSPENLASHFARIVQVYKEYKINSPEQVFNIDESGFSVRTATRARSKALFNSNGRSNSVELKWSGNAQHATIMPVVSGDGRAWSPLVVLQGARAQYRLRADGTRETPSCYLQANAITCYRDPAGVDTAVFFEWVEQFVQETTEIRRKHRHIVLTFDGYGAHCSYKALKLLADYGIIALCLPAHTSHRTQVLDYSVFSPFNNYFRNYLNERTLCVQDDSRNDVYTICDLLTKAYIRAVTYNNIVKGFEACGLWDPHKQTANPDVIKKTDITNIGTASCQEVAHENYLALVKDYVENRNMLRSDGEVVENRTLVTTAGALLTTRVVLDRLKAKELEKRATIVERAARAAEAEGRREQREQESVRRAEQRAQAQREKELFALWLSNRGLRWEQLSRSRADRRQWARLRAAQRQGATEV</sequence>